<dbReference type="InterPro" id="IPR011034">
    <property type="entry name" value="Formyl_transferase-like_C_sf"/>
</dbReference>
<dbReference type="Gene3D" id="3.40.50.170">
    <property type="entry name" value="Formyl transferase, N-terminal domain"/>
    <property type="match status" value="1"/>
</dbReference>
<evidence type="ECO:0000256" key="5">
    <source>
        <dbReference type="ARBA" id="ARBA00022679"/>
    </source>
</evidence>
<evidence type="ECO:0000259" key="9">
    <source>
        <dbReference type="Pfam" id="PF00551"/>
    </source>
</evidence>
<proteinExistence type="inferred from homology"/>
<evidence type="ECO:0000256" key="7">
    <source>
        <dbReference type="ARBA" id="ARBA00048558"/>
    </source>
</evidence>
<evidence type="ECO:0000313" key="11">
    <source>
        <dbReference type="EMBL" id="GAA4957891.1"/>
    </source>
</evidence>
<evidence type="ECO:0000256" key="8">
    <source>
        <dbReference type="HAMAP-Rule" id="MF_00182"/>
    </source>
</evidence>
<evidence type="ECO:0000256" key="6">
    <source>
        <dbReference type="ARBA" id="ARBA00022917"/>
    </source>
</evidence>
<keyword evidence="12" id="KW-1185">Reference proteome</keyword>
<protein>
    <recommendedName>
        <fullName evidence="4 8">Methionyl-tRNA formyltransferase</fullName>
        <ecNumber evidence="3 8">2.1.2.9</ecNumber>
    </recommendedName>
</protein>
<dbReference type="InterPro" id="IPR005794">
    <property type="entry name" value="Fmt"/>
</dbReference>
<dbReference type="Pfam" id="PF02911">
    <property type="entry name" value="Formyl_trans_C"/>
    <property type="match status" value="1"/>
</dbReference>
<evidence type="ECO:0000256" key="3">
    <source>
        <dbReference type="ARBA" id="ARBA00012261"/>
    </source>
</evidence>
<dbReference type="InterPro" id="IPR041711">
    <property type="entry name" value="Met-tRNA-FMT_N"/>
</dbReference>
<comment type="similarity">
    <text evidence="2 8">Belongs to the Fmt family.</text>
</comment>
<feature type="domain" description="Formyl transferase N-terminal" evidence="9">
    <location>
        <begin position="7"/>
        <end position="183"/>
    </location>
</feature>
<dbReference type="Proteomes" id="UP001409585">
    <property type="component" value="Unassembled WGS sequence"/>
</dbReference>
<dbReference type="InterPro" id="IPR002376">
    <property type="entry name" value="Formyl_transf_N"/>
</dbReference>
<dbReference type="AlphaFoldDB" id="A0AAV3U920"/>
<dbReference type="InterPro" id="IPR044135">
    <property type="entry name" value="Met-tRNA-FMT_C"/>
</dbReference>
<dbReference type="Gene3D" id="3.10.25.10">
    <property type="entry name" value="Formyl transferase, C-terminal domain"/>
    <property type="match status" value="1"/>
</dbReference>
<dbReference type="Pfam" id="PF00551">
    <property type="entry name" value="Formyl_trans_N"/>
    <property type="match status" value="1"/>
</dbReference>
<gene>
    <name evidence="11" type="primary">fmt_1</name>
    <name evidence="8" type="synonym">fmt</name>
    <name evidence="11" type="ORF">GCM10025791_43060</name>
</gene>
<dbReference type="SUPFAM" id="SSF50486">
    <property type="entry name" value="FMT C-terminal domain-like"/>
    <property type="match status" value="1"/>
</dbReference>
<dbReference type="FunFam" id="3.40.50.12230:FF:000001">
    <property type="entry name" value="Methionyl-tRNA formyltransferase"/>
    <property type="match status" value="1"/>
</dbReference>
<feature type="domain" description="Formyl transferase C-terminal" evidence="10">
    <location>
        <begin position="207"/>
        <end position="304"/>
    </location>
</feature>
<reference evidence="12" key="1">
    <citation type="journal article" date="2019" name="Int. J. Syst. Evol. Microbiol.">
        <title>The Global Catalogue of Microorganisms (GCM) 10K type strain sequencing project: providing services to taxonomists for standard genome sequencing and annotation.</title>
        <authorList>
            <consortium name="The Broad Institute Genomics Platform"/>
            <consortium name="The Broad Institute Genome Sequencing Center for Infectious Disease"/>
            <person name="Wu L."/>
            <person name="Ma J."/>
        </authorList>
    </citation>
    <scope>NUCLEOTIDE SEQUENCE [LARGE SCALE GENOMIC DNA]</scope>
    <source>
        <strain evidence="12">JCM 19134</strain>
    </source>
</reference>
<dbReference type="HAMAP" id="MF_00182">
    <property type="entry name" value="Formyl_trans"/>
    <property type="match status" value="1"/>
</dbReference>
<dbReference type="SUPFAM" id="SSF53328">
    <property type="entry name" value="Formyltransferase"/>
    <property type="match status" value="1"/>
</dbReference>
<dbReference type="GO" id="GO:0005829">
    <property type="term" value="C:cytosol"/>
    <property type="evidence" value="ECO:0007669"/>
    <property type="project" value="TreeGrafter"/>
</dbReference>
<dbReference type="InterPro" id="IPR037022">
    <property type="entry name" value="Formyl_trans_C_sf"/>
</dbReference>
<keyword evidence="6 8" id="KW-0648">Protein biosynthesis</keyword>
<dbReference type="CDD" id="cd08704">
    <property type="entry name" value="Met_tRNA_FMT_C"/>
    <property type="match status" value="1"/>
</dbReference>
<evidence type="ECO:0000259" key="10">
    <source>
        <dbReference type="Pfam" id="PF02911"/>
    </source>
</evidence>
<dbReference type="InterPro" id="IPR005793">
    <property type="entry name" value="Formyl_trans_C"/>
</dbReference>
<name>A0AAV3U920_9ALTE</name>
<evidence type="ECO:0000313" key="12">
    <source>
        <dbReference type="Proteomes" id="UP001409585"/>
    </source>
</evidence>
<dbReference type="CDD" id="cd08646">
    <property type="entry name" value="FMT_core_Met-tRNA-FMT_N"/>
    <property type="match status" value="1"/>
</dbReference>
<dbReference type="EC" id="2.1.2.9" evidence="3 8"/>
<dbReference type="NCBIfam" id="TIGR00460">
    <property type="entry name" value="fmt"/>
    <property type="match status" value="1"/>
</dbReference>
<evidence type="ECO:0000256" key="4">
    <source>
        <dbReference type="ARBA" id="ARBA00016014"/>
    </source>
</evidence>
<dbReference type="InterPro" id="IPR036477">
    <property type="entry name" value="Formyl_transf_N_sf"/>
</dbReference>
<comment type="function">
    <text evidence="1 8">Attaches a formyl group to the free amino group of methionyl-tRNA(fMet). The formyl group appears to play a dual role in the initiator identity of N-formylmethionyl-tRNA by promoting its recognition by IF2 and preventing the misappropriation of this tRNA by the elongation apparatus.</text>
</comment>
<comment type="caution">
    <text evidence="11">The sequence shown here is derived from an EMBL/GenBank/DDBJ whole genome shotgun (WGS) entry which is preliminary data.</text>
</comment>
<comment type="catalytic activity">
    <reaction evidence="7 8">
        <text>L-methionyl-tRNA(fMet) + (6R)-10-formyltetrahydrofolate = N-formyl-L-methionyl-tRNA(fMet) + (6S)-5,6,7,8-tetrahydrofolate + H(+)</text>
        <dbReference type="Rhea" id="RHEA:24380"/>
        <dbReference type="Rhea" id="RHEA-COMP:9952"/>
        <dbReference type="Rhea" id="RHEA-COMP:9953"/>
        <dbReference type="ChEBI" id="CHEBI:15378"/>
        <dbReference type="ChEBI" id="CHEBI:57453"/>
        <dbReference type="ChEBI" id="CHEBI:78530"/>
        <dbReference type="ChEBI" id="CHEBI:78844"/>
        <dbReference type="ChEBI" id="CHEBI:195366"/>
        <dbReference type="EC" id="2.1.2.9"/>
    </reaction>
</comment>
<keyword evidence="5 8" id="KW-0808">Transferase</keyword>
<dbReference type="PANTHER" id="PTHR11138">
    <property type="entry name" value="METHIONYL-TRNA FORMYLTRANSFERASE"/>
    <property type="match status" value="1"/>
</dbReference>
<dbReference type="PANTHER" id="PTHR11138:SF5">
    <property type="entry name" value="METHIONYL-TRNA FORMYLTRANSFERASE, MITOCHONDRIAL"/>
    <property type="match status" value="1"/>
</dbReference>
<evidence type="ECO:0000256" key="2">
    <source>
        <dbReference type="ARBA" id="ARBA00010699"/>
    </source>
</evidence>
<dbReference type="FunFam" id="3.40.50.170:FF:000003">
    <property type="entry name" value="Methionyl-tRNA formyltransferase"/>
    <property type="match status" value="1"/>
</dbReference>
<dbReference type="EMBL" id="BAABLX010000075">
    <property type="protein sequence ID" value="GAA4957891.1"/>
    <property type="molecule type" value="Genomic_DNA"/>
</dbReference>
<feature type="binding site" evidence="8">
    <location>
        <begin position="113"/>
        <end position="116"/>
    </location>
    <ligand>
        <name>(6S)-5,6,7,8-tetrahydrofolate</name>
        <dbReference type="ChEBI" id="CHEBI:57453"/>
    </ligand>
</feature>
<organism evidence="11 12">
    <name type="scientific">Halioxenophilus aromaticivorans</name>
    <dbReference type="NCBI Taxonomy" id="1306992"/>
    <lineage>
        <taxon>Bacteria</taxon>
        <taxon>Pseudomonadati</taxon>
        <taxon>Pseudomonadota</taxon>
        <taxon>Gammaproteobacteria</taxon>
        <taxon>Alteromonadales</taxon>
        <taxon>Alteromonadaceae</taxon>
        <taxon>Halioxenophilus</taxon>
    </lineage>
</organism>
<dbReference type="GO" id="GO:0004479">
    <property type="term" value="F:methionyl-tRNA formyltransferase activity"/>
    <property type="evidence" value="ECO:0007669"/>
    <property type="project" value="UniProtKB-UniRule"/>
</dbReference>
<dbReference type="RefSeq" id="WP_345427195.1">
    <property type="nucleotide sequence ID" value="NZ_AP031496.1"/>
</dbReference>
<accession>A0AAV3U920</accession>
<evidence type="ECO:0000256" key="1">
    <source>
        <dbReference type="ARBA" id="ARBA00002606"/>
    </source>
</evidence>
<sequence length="317" mass="34106">MTQSLSIVFAGTPDFAAFHLSAVLASQHTVSAVYTQPDRPAGRGKKLHASAVKQVALAHELPVHQPLNFKSQEDRDALAALKPDVLVVVAYGLILPQAVLDIPKYGCLNVHASILPRWRGAAPIQRAVEAGDALSGVTIMQMERGLDTGPMLNKVFCDITEQETGGSLHDKLQALGAPALIDTLDQLSDGQLAPETQDDSQANYAHKIEKDDLNINWQQPAEVVARTIRAFSPFPVCFSQLGDKRIKLYQATMVEAATPGNAGEILSFDKTGVMVACGVGAVKLHNLQIPGKKPMTADQLLNGYKELFAPGQVFRQA</sequence>